<protein>
    <submittedName>
        <fullName evidence="3">DUF6153 family protein</fullName>
    </submittedName>
</protein>
<name>A0ABU5JNY7_9ACTN</name>
<keyword evidence="1" id="KW-0812">Transmembrane</keyword>
<evidence type="ECO:0000313" key="4">
    <source>
        <dbReference type="Proteomes" id="UP001290101"/>
    </source>
</evidence>
<keyword evidence="4" id="KW-1185">Reference proteome</keyword>
<evidence type="ECO:0000313" key="3">
    <source>
        <dbReference type="EMBL" id="MDZ5494363.1"/>
    </source>
</evidence>
<organism evidence="3 4">
    <name type="scientific">Micromonospora sicca</name>
    <dbReference type="NCBI Taxonomy" id="2202420"/>
    <lineage>
        <taxon>Bacteria</taxon>
        <taxon>Bacillati</taxon>
        <taxon>Actinomycetota</taxon>
        <taxon>Actinomycetes</taxon>
        <taxon>Micromonosporales</taxon>
        <taxon>Micromonosporaceae</taxon>
        <taxon>Micromonospora</taxon>
    </lineage>
</organism>
<evidence type="ECO:0000256" key="2">
    <source>
        <dbReference type="SAM" id="SignalP"/>
    </source>
</evidence>
<feature type="transmembrane region" description="Helical" evidence="1">
    <location>
        <begin position="71"/>
        <end position="91"/>
    </location>
</feature>
<proteinExistence type="predicted"/>
<keyword evidence="1" id="KW-0472">Membrane</keyword>
<dbReference type="RefSeq" id="WP_322443830.1">
    <property type="nucleotide sequence ID" value="NZ_JAXOTQ010000071.1"/>
</dbReference>
<feature type="signal peptide" evidence="2">
    <location>
        <begin position="1"/>
        <end position="20"/>
    </location>
</feature>
<sequence>MVLLVVLAFGVVGMHTFGHAGDAGHRGSGDHPATAERAALMVVTDAKHETAHQPATGRIIDATTGGGMGGGLFAVCLAVLGALGLVLWAAVTRGHARGDLLRLRPAGRALASGRGPPVRRLGLRMAAVSVLRM</sequence>
<dbReference type="EMBL" id="JAXOTQ010000071">
    <property type="protein sequence ID" value="MDZ5494363.1"/>
    <property type="molecule type" value="Genomic_DNA"/>
</dbReference>
<accession>A0ABU5JNY7</accession>
<keyword evidence="2" id="KW-0732">Signal</keyword>
<gene>
    <name evidence="3" type="ORF">U2F25_33800</name>
</gene>
<keyword evidence="1" id="KW-1133">Transmembrane helix</keyword>
<comment type="caution">
    <text evidence="3">The sequence shown here is derived from an EMBL/GenBank/DDBJ whole genome shotgun (WGS) entry which is preliminary data.</text>
</comment>
<reference evidence="3 4" key="1">
    <citation type="submission" date="2023-12" db="EMBL/GenBank/DDBJ databases">
        <title>Micromonospora sp. nov., isolated from Atacama Desert.</title>
        <authorList>
            <person name="Carro L."/>
            <person name="Golinska P."/>
            <person name="Klenk H.-P."/>
            <person name="Goodfellow M."/>
        </authorList>
    </citation>
    <scope>NUCLEOTIDE SEQUENCE [LARGE SCALE GENOMIC DNA]</scope>
    <source>
        <strain evidence="3 4">4G53</strain>
    </source>
</reference>
<evidence type="ECO:0000256" key="1">
    <source>
        <dbReference type="SAM" id="Phobius"/>
    </source>
</evidence>
<feature type="chain" id="PRO_5045961847" evidence="2">
    <location>
        <begin position="21"/>
        <end position="133"/>
    </location>
</feature>
<dbReference type="Proteomes" id="UP001290101">
    <property type="component" value="Unassembled WGS sequence"/>
</dbReference>